<keyword evidence="1" id="KW-0812">Transmembrane</keyword>
<proteinExistence type="predicted"/>
<evidence type="ECO:0000256" key="1">
    <source>
        <dbReference type="SAM" id="Phobius"/>
    </source>
</evidence>
<keyword evidence="1" id="KW-0472">Membrane</keyword>
<dbReference type="EMBL" id="AMCI01005392">
    <property type="protein sequence ID" value="EJW96220.1"/>
    <property type="molecule type" value="Genomic_DNA"/>
</dbReference>
<comment type="caution">
    <text evidence="2">The sequence shown here is derived from an EMBL/GenBank/DDBJ whole genome shotgun (WGS) entry which is preliminary data.</text>
</comment>
<dbReference type="AlphaFoldDB" id="J9C8K5"/>
<organism evidence="2">
    <name type="scientific">gut metagenome</name>
    <dbReference type="NCBI Taxonomy" id="749906"/>
    <lineage>
        <taxon>unclassified sequences</taxon>
        <taxon>metagenomes</taxon>
        <taxon>organismal metagenomes</taxon>
    </lineage>
</organism>
<protein>
    <submittedName>
        <fullName evidence="2">Uncharacterized protein</fullName>
    </submittedName>
</protein>
<gene>
    <name evidence="2" type="ORF">EVA_15672</name>
</gene>
<evidence type="ECO:0000313" key="2">
    <source>
        <dbReference type="EMBL" id="EJW96220.1"/>
    </source>
</evidence>
<keyword evidence="1" id="KW-1133">Transmembrane helix</keyword>
<reference evidence="2" key="1">
    <citation type="journal article" date="2012" name="PLoS ONE">
        <title>Gene sets for utilization of primary and secondary nutrition supplies in the distal gut of endangered iberian lynx.</title>
        <authorList>
            <person name="Alcaide M."/>
            <person name="Messina E."/>
            <person name="Richter M."/>
            <person name="Bargiela R."/>
            <person name="Peplies J."/>
            <person name="Huws S.A."/>
            <person name="Newbold C.J."/>
            <person name="Golyshin P.N."/>
            <person name="Simon M.A."/>
            <person name="Lopez G."/>
            <person name="Yakimov M.M."/>
            <person name="Ferrer M."/>
        </authorList>
    </citation>
    <scope>NUCLEOTIDE SEQUENCE</scope>
</reference>
<sequence length="108" mass="13101">MPSSRHIASKIEIRFIYSNFSLKIQICCLHYTSSTKRMEDFCPRQVMFAKRVPENEIMPRFAALPQWILYTIFSTFYCLINTGHLTEAFFAYLRFSRRVFRLFRIRER</sequence>
<accession>J9C8K5</accession>
<name>J9C8K5_9ZZZZ</name>
<feature type="transmembrane region" description="Helical" evidence="1">
    <location>
        <begin position="67"/>
        <end position="93"/>
    </location>
</feature>